<dbReference type="EMBL" id="CYZT01000032">
    <property type="protein sequence ID" value="CUN99542.1"/>
    <property type="molecule type" value="Genomic_DNA"/>
</dbReference>
<gene>
    <name evidence="1" type="ORF">ERS852411_00806</name>
</gene>
<name>A0A174BEW5_FLAPL</name>
<sequence>MADPKISKQRAVVQGGWVLCPVTWAKIGALEKGAHGSGVAPYCPKCKASHPVILKEP</sequence>
<organism evidence="1 2">
    <name type="scientific">Flavonifractor plautii</name>
    <name type="common">Fusobacterium plautii</name>
    <dbReference type="NCBI Taxonomy" id="292800"/>
    <lineage>
        <taxon>Bacteria</taxon>
        <taxon>Bacillati</taxon>
        <taxon>Bacillota</taxon>
        <taxon>Clostridia</taxon>
        <taxon>Eubacteriales</taxon>
        <taxon>Oscillospiraceae</taxon>
        <taxon>Flavonifractor</taxon>
    </lineage>
</organism>
<dbReference type="RefSeq" id="WP_157081571.1">
    <property type="nucleotide sequence ID" value="NZ_CAAKOI010000148.1"/>
</dbReference>
<protein>
    <submittedName>
        <fullName evidence="1">Uncharacterized protein</fullName>
    </submittedName>
</protein>
<reference evidence="1 2" key="1">
    <citation type="submission" date="2015-09" db="EMBL/GenBank/DDBJ databases">
        <authorList>
            <consortium name="Pathogen Informatics"/>
        </authorList>
    </citation>
    <scope>NUCLEOTIDE SEQUENCE [LARGE SCALE GENOMIC DNA]</scope>
    <source>
        <strain evidence="1 2">2789STDY5608854</strain>
    </source>
</reference>
<dbReference type="AlphaFoldDB" id="A0A174BEW5"/>
<dbReference type="Proteomes" id="UP000095746">
    <property type="component" value="Unassembled WGS sequence"/>
</dbReference>
<evidence type="ECO:0000313" key="1">
    <source>
        <dbReference type="EMBL" id="CUN99542.1"/>
    </source>
</evidence>
<proteinExistence type="predicted"/>
<accession>A0A174BEW5</accession>
<evidence type="ECO:0000313" key="2">
    <source>
        <dbReference type="Proteomes" id="UP000095746"/>
    </source>
</evidence>